<dbReference type="OrthoDB" id="16281at2759"/>
<reference evidence="2" key="1">
    <citation type="submission" date="2022-10" db="EMBL/GenBank/DDBJ databases">
        <title>Novel sulphate-reducing endosymbionts in the free-living metamonad Anaeramoeba.</title>
        <authorList>
            <person name="Jerlstrom-Hultqvist J."/>
            <person name="Cepicka I."/>
            <person name="Gallot-Lavallee L."/>
            <person name="Salas-Leiva D."/>
            <person name="Curtis B.A."/>
            <person name="Zahonova K."/>
            <person name="Pipaliya S."/>
            <person name="Dacks J."/>
            <person name="Roger A.J."/>
        </authorList>
    </citation>
    <scope>NUCLEOTIDE SEQUENCE</scope>
    <source>
        <strain evidence="2">BMAN</strain>
    </source>
</reference>
<evidence type="ECO:0000256" key="1">
    <source>
        <dbReference type="PROSITE-ProRule" id="PRU00235"/>
    </source>
</evidence>
<feature type="repeat" description="RCC1" evidence="1">
    <location>
        <begin position="99"/>
        <end position="149"/>
    </location>
</feature>
<proteinExistence type="predicted"/>
<evidence type="ECO:0000313" key="2">
    <source>
        <dbReference type="EMBL" id="KAJ5079070.1"/>
    </source>
</evidence>
<feature type="repeat" description="RCC1" evidence="1">
    <location>
        <begin position="262"/>
        <end position="310"/>
    </location>
</feature>
<dbReference type="Pfam" id="PF13540">
    <property type="entry name" value="RCC1_2"/>
    <property type="match status" value="1"/>
</dbReference>
<evidence type="ECO:0000313" key="3">
    <source>
        <dbReference type="Proteomes" id="UP001149090"/>
    </source>
</evidence>
<dbReference type="PROSITE" id="PS50012">
    <property type="entry name" value="RCC1_3"/>
    <property type="match status" value="2"/>
</dbReference>
<dbReference type="SUPFAM" id="SSF50985">
    <property type="entry name" value="RCC1/BLIP-II"/>
    <property type="match status" value="1"/>
</dbReference>
<dbReference type="InterPro" id="IPR000408">
    <property type="entry name" value="Reg_chr_condens"/>
</dbReference>
<accession>A0A9Q0LXE8</accession>
<keyword evidence="3" id="KW-1185">Reference proteome</keyword>
<protein>
    <submittedName>
        <fullName evidence="2">Uncharacterized protein</fullName>
    </submittedName>
</protein>
<organism evidence="2 3">
    <name type="scientific">Anaeramoeba ignava</name>
    <name type="common">Anaerobic marine amoeba</name>
    <dbReference type="NCBI Taxonomy" id="1746090"/>
    <lineage>
        <taxon>Eukaryota</taxon>
        <taxon>Metamonada</taxon>
        <taxon>Anaeramoebidae</taxon>
        <taxon>Anaeramoeba</taxon>
    </lineage>
</organism>
<dbReference type="AlphaFoldDB" id="A0A9Q0LXE8"/>
<gene>
    <name evidence="2" type="ORF">M0811_14640</name>
</gene>
<dbReference type="Gene3D" id="2.130.10.30">
    <property type="entry name" value="Regulator of chromosome condensation 1/beta-lactamase-inhibitor protein II"/>
    <property type="match status" value="2"/>
</dbReference>
<dbReference type="PROSITE" id="PS00626">
    <property type="entry name" value="RCC1_2"/>
    <property type="match status" value="1"/>
</dbReference>
<dbReference type="PANTHER" id="PTHR45982">
    <property type="entry name" value="REGULATOR OF CHROMOSOME CONDENSATION"/>
    <property type="match status" value="1"/>
</dbReference>
<name>A0A9Q0LXE8_ANAIG</name>
<dbReference type="PANTHER" id="PTHR45982:SF1">
    <property type="entry name" value="REGULATOR OF CHROMOSOME CONDENSATION"/>
    <property type="match status" value="1"/>
</dbReference>
<dbReference type="Proteomes" id="UP001149090">
    <property type="component" value="Unassembled WGS sequence"/>
</dbReference>
<dbReference type="InterPro" id="IPR051553">
    <property type="entry name" value="Ran_GTPase-activating"/>
</dbReference>
<dbReference type="InterPro" id="IPR009091">
    <property type="entry name" value="RCC1/BLIP-II"/>
</dbReference>
<comment type="caution">
    <text evidence="2">The sequence shown here is derived from an EMBL/GenBank/DDBJ whole genome shotgun (WGS) entry which is preliminary data.</text>
</comment>
<sequence length="436" mass="49636">MKKLPKIFGWGYNFYNQLGFQNDGFYVQNPNAFHIFPGHFVSQISSAIENTCFVSSSDEIILQGYFCEKKKIDPKIKLPGIKKIQSTGRGTFIANTISGSVYCWGIPMSEINLGVSLNLNTPQKVLVFEDMFIKDIACGKNQMYFLSQNGDLFACGNWGIKNILGDTSSFLYSPNGEKTSLFLLFKNVDKIYSDACCSEAFFITKDFRIYCIGLNVWGQLGLGHFKEVWQPFEHTKFFAEQIMDIRMTSSSTIFLVKEKGCGQIYSCGKSEFNGLNSHNAINRPQKLEMPDHDIIAITTGSSHSIVLTSKNEILIWGASNSYGQLGKPSLKENAKTPFLHSISQILQSTPFHIAISSGPITSFIFYPLDSYLIQDFLRFFQREENCDSKIVFFDGEKNVHSNVLNMRIGKEKCSKLFSILKKEYKFENFKRYWIFK</sequence>
<dbReference type="EMBL" id="JAPDFW010000041">
    <property type="protein sequence ID" value="KAJ5079070.1"/>
    <property type="molecule type" value="Genomic_DNA"/>
</dbReference>